<reference evidence="13" key="1">
    <citation type="submission" date="2017-09" db="EMBL/GenBank/DDBJ databases">
        <title>Depth-based differentiation of microbial function through sediment-hosted aquifers and enrichment of novel symbionts in the deep terrestrial subsurface.</title>
        <authorList>
            <person name="Probst A.J."/>
            <person name="Ladd B."/>
            <person name="Jarett J.K."/>
            <person name="Geller-Mcgrath D.E."/>
            <person name="Sieber C.M.K."/>
            <person name="Emerson J.B."/>
            <person name="Anantharaman K."/>
            <person name="Thomas B.C."/>
            <person name="Malmstrom R."/>
            <person name="Stieglmeier M."/>
            <person name="Klingl A."/>
            <person name="Woyke T."/>
            <person name="Ryan C.M."/>
            <person name="Banfield J.F."/>
        </authorList>
    </citation>
    <scope>NUCLEOTIDE SEQUENCE [LARGE SCALE GENOMIC DNA]</scope>
</reference>
<evidence type="ECO:0000256" key="6">
    <source>
        <dbReference type="ARBA" id="ARBA00022741"/>
    </source>
</evidence>
<evidence type="ECO:0000259" key="11">
    <source>
        <dbReference type="Pfam" id="PF00696"/>
    </source>
</evidence>
<evidence type="ECO:0000256" key="2">
    <source>
        <dbReference type="ARBA" id="ARBA00007614"/>
    </source>
</evidence>
<dbReference type="InterPro" id="IPR036393">
    <property type="entry name" value="AceGlu_kinase-like_sf"/>
</dbReference>
<evidence type="ECO:0000313" key="13">
    <source>
        <dbReference type="Proteomes" id="UP000228711"/>
    </source>
</evidence>
<dbReference type="PANTHER" id="PTHR42833">
    <property type="entry name" value="URIDYLATE KINASE"/>
    <property type="match status" value="1"/>
</dbReference>
<comment type="caution">
    <text evidence="12">The sequence shown here is derived from an EMBL/GenBank/DDBJ whole genome shotgun (WGS) entry which is preliminary data.</text>
</comment>
<sequence>MKQPKRRKPPIVISLGGSLVVPDKIDSVFLKKFYSFIVARVHTGDRFIIIVGGGKTARHYQRAAREVTSLTDIDVDWLGIHSTRLNAHLLRTIFRKYAYLRLITRKQDINPRIRKPIIIGSGFRPGSSTDYRAVQLAHAYGAKTILNLSNIDWVYTKDPRKYKSAKRINRMNWKEFRKMVGNTWDPGANVPFDPVASKWAQRWGIRVVITRGSDMKNLKLIIEDKPARGTVIE</sequence>
<dbReference type="PANTHER" id="PTHR42833:SF4">
    <property type="entry name" value="URIDYLATE KINASE PUMPKIN, CHLOROPLASTIC"/>
    <property type="match status" value="1"/>
</dbReference>
<dbReference type="InterPro" id="IPR011818">
    <property type="entry name" value="Uridylate_kinase_arch/spir"/>
</dbReference>
<evidence type="ECO:0000256" key="4">
    <source>
        <dbReference type="ARBA" id="ARBA00022490"/>
    </source>
</evidence>
<evidence type="ECO:0000256" key="9">
    <source>
        <dbReference type="ARBA" id="ARBA00022975"/>
    </source>
</evidence>
<evidence type="ECO:0000256" key="1">
    <source>
        <dbReference type="ARBA" id="ARBA00004791"/>
    </source>
</evidence>
<dbReference type="GO" id="GO:0033862">
    <property type="term" value="F:UMP kinase activity"/>
    <property type="evidence" value="ECO:0007669"/>
    <property type="project" value="UniProtKB-EC"/>
</dbReference>
<comment type="pathway">
    <text evidence="1">Pyrimidine metabolism; CTP biosynthesis via de novo pathway; UDP from UMP (UMPK route): step 1/1.</text>
</comment>
<comment type="similarity">
    <text evidence="2">Belongs to the UMP kinase family.</text>
</comment>
<dbReference type="EMBL" id="PEXV01000111">
    <property type="protein sequence ID" value="PIS41407.1"/>
    <property type="molecule type" value="Genomic_DNA"/>
</dbReference>
<evidence type="ECO:0000313" key="12">
    <source>
        <dbReference type="EMBL" id="PIS41407.1"/>
    </source>
</evidence>
<feature type="domain" description="Aspartate/glutamate/uridylate kinase" evidence="11">
    <location>
        <begin position="11"/>
        <end position="210"/>
    </location>
</feature>
<keyword evidence="5" id="KW-0808">Transferase</keyword>
<proteinExistence type="inferred from homology"/>
<evidence type="ECO:0000256" key="8">
    <source>
        <dbReference type="ARBA" id="ARBA00022840"/>
    </source>
</evidence>
<protein>
    <recommendedName>
        <fullName evidence="3">UMP kinase</fullName>
        <ecNumber evidence="3">2.7.4.22</ecNumber>
    </recommendedName>
    <alternativeName>
        <fullName evidence="10">Uridine monophosphate kinase</fullName>
    </alternativeName>
</protein>
<evidence type="ECO:0000256" key="3">
    <source>
        <dbReference type="ARBA" id="ARBA00012899"/>
    </source>
</evidence>
<dbReference type="Pfam" id="PF00696">
    <property type="entry name" value="AA_kinase"/>
    <property type="match status" value="1"/>
</dbReference>
<dbReference type="Gene3D" id="3.40.1160.10">
    <property type="entry name" value="Acetylglutamate kinase-like"/>
    <property type="match status" value="1"/>
</dbReference>
<accession>A0A2H0YSE5</accession>
<keyword evidence="7 12" id="KW-0418">Kinase</keyword>
<dbReference type="Proteomes" id="UP000228711">
    <property type="component" value="Unassembled WGS sequence"/>
</dbReference>
<name>A0A2H0YSE5_9BACT</name>
<evidence type="ECO:0000256" key="10">
    <source>
        <dbReference type="ARBA" id="ARBA00032092"/>
    </source>
</evidence>
<organism evidence="12 13">
    <name type="scientific">Candidatus Kerfeldbacteria bacterium CG08_land_8_20_14_0_20_42_7</name>
    <dbReference type="NCBI Taxonomy" id="2014245"/>
    <lineage>
        <taxon>Bacteria</taxon>
        <taxon>Candidatus Kerfeldiibacteriota</taxon>
    </lineage>
</organism>
<evidence type="ECO:0000256" key="5">
    <source>
        <dbReference type="ARBA" id="ARBA00022679"/>
    </source>
</evidence>
<dbReference type="EC" id="2.7.4.22" evidence="3"/>
<keyword evidence="6" id="KW-0547">Nucleotide-binding</keyword>
<keyword evidence="8" id="KW-0067">ATP-binding</keyword>
<dbReference type="InterPro" id="IPR001048">
    <property type="entry name" value="Asp/Glu/Uridylate_kinase"/>
</dbReference>
<dbReference type="AlphaFoldDB" id="A0A2H0YSE5"/>
<gene>
    <name evidence="12" type="ORF">COT25_03260</name>
</gene>
<evidence type="ECO:0000256" key="7">
    <source>
        <dbReference type="ARBA" id="ARBA00022777"/>
    </source>
</evidence>
<keyword evidence="4" id="KW-0963">Cytoplasm</keyword>
<dbReference type="GO" id="GO:0006225">
    <property type="term" value="P:UDP biosynthetic process"/>
    <property type="evidence" value="ECO:0007669"/>
    <property type="project" value="TreeGrafter"/>
</dbReference>
<dbReference type="NCBIfam" id="TIGR02076">
    <property type="entry name" value="pyrH_arch"/>
    <property type="match status" value="1"/>
</dbReference>
<keyword evidence="9" id="KW-0665">Pyrimidine biosynthesis</keyword>
<dbReference type="SUPFAM" id="SSF53633">
    <property type="entry name" value="Carbamate kinase-like"/>
    <property type="match status" value="1"/>
</dbReference>
<dbReference type="GO" id="GO:0005524">
    <property type="term" value="F:ATP binding"/>
    <property type="evidence" value="ECO:0007669"/>
    <property type="project" value="UniProtKB-KW"/>
</dbReference>